<dbReference type="EMBL" id="BARW01031100">
    <property type="protein sequence ID" value="GAJ13057.1"/>
    <property type="molecule type" value="Genomic_DNA"/>
</dbReference>
<name>X1V968_9ZZZZ</name>
<dbReference type="SUPFAM" id="SSF53850">
    <property type="entry name" value="Periplasmic binding protein-like II"/>
    <property type="match status" value="1"/>
</dbReference>
<feature type="non-terminal residue" evidence="1">
    <location>
        <position position="1"/>
    </location>
</feature>
<protein>
    <recommendedName>
        <fullName evidence="2">Spermidine/putrescine ABC transporter substrate-binding protein</fullName>
    </recommendedName>
</protein>
<evidence type="ECO:0008006" key="2">
    <source>
        <dbReference type="Google" id="ProtNLM"/>
    </source>
</evidence>
<reference evidence="1" key="1">
    <citation type="journal article" date="2014" name="Front. Microbiol.">
        <title>High frequency of phylogenetically diverse reductive dehalogenase-homologous genes in deep subseafloor sedimentary metagenomes.</title>
        <authorList>
            <person name="Kawai M."/>
            <person name="Futagami T."/>
            <person name="Toyoda A."/>
            <person name="Takaki Y."/>
            <person name="Nishi S."/>
            <person name="Hori S."/>
            <person name="Arai W."/>
            <person name="Tsubouchi T."/>
            <person name="Morono Y."/>
            <person name="Uchiyama I."/>
            <person name="Ito T."/>
            <person name="Fujiyama A."/>
            <person name="Inagaki F."/>
            <person name="Takami H."/>
        </authorList>
    </citation>
    <scope>NUCLEOTIDE SEQUENCE</scope>
    <source>
        <strain evidence="1">Expedition CK06-06</strain>
    </source>
</reference>
<organism evidence="1">
    <name type="scientific">marine sediment metagenome</name>
    <dbReference type="NCBI Taxonomy" id="412755"/>
    <lineage>
        <taxon>unclassified sequences</taxon>
        <taxon>metagenomes</taxon>
        <taxon>ecological metagenomes</taxon>
    </lineage>
</organism>
<dbReference type="AlphaFoldDB" id="X1V968"/>
<gene>
    <name evidence="1" type="ORF">S12H4_49548</name>
</gene>
<dbReference type="Pfam" id="PF13343">
    <property type="entry name" value="SBP_bac_6"/>
    <property type="match status" value="1"/>
</dbReference>
<evidence type="ECO:0000313" key="1">
    <source>
        <dbReference type="EMBL" id="GAJ13057.1"/>
    </source>
</evidence>
<dbReference type="Gene3D" id="3.40.190.10">
    <property type="entry name" value="Periplasmic binding protein-like II"/>
    <property type="match status" value="1"/>
</dbReference>
<proteinExistence type="predicted"/>
<sequence>DNEEELMEARDVLLKQKPYLYAYDSYPRRLAMQEEIWIWTAWNASGYPSYLEGCPLVSVWPEEGSFYSLDAMFMPVGVTHPAAAQLFINYVFRPQVNTLLTNGIAYSPTSTAVKFEDLSEEMQNWPGSIPPEGYLEKCELLTDKPYSGEGLRLRTAIWEELKF</sequence>
<accession>X1V968</accession>
<comment type="caution">
    <text evidence="1">The sequence shown here is derived from an EMBL/GenBank/DDBJ whole genome shotgun (WGS) entry which is preliminary data.</text>
</comment>